<dbReference type="OMA" id="WMSSSCL"/>
<protein>
    <submittedName>
        <fullName evidence="1">Uncharacterized protein</fullName>
    </submittedName>
</protein>
<dbReference type="GeneTree" id="ENSGT00940000177082"/>
<dbReference type="Ensembl" id="ENSGMOT00000024850.1">
    <property type="protein sequence ID" value="ENSGMOP00000049526.1"/>
    <property type="gene ID" value="ENSGMOG00000032402.1"/>
</dbReference>
<proteinExistence type="predicted"/>
<dbReference type="AlphaFoldDB" id="A0A8C5BQ72"/>
<name>A0A8C5BQ72_GADMO</name>
<organism evidence="1 2">
    <name type="scientific">Gadus morhua</name>
    <name type="common">Atlantic cod</name>
    <dbReference type="NCBI Taxonomy" id="8049"/>
    <lineage>
        <taxon>Eukaryota</taxon>
        <taxon>Metazoa</taxon>
        <taxon>Chordata</taxon>
        <taxon>Craniata</taxon>
        <taxon>Vertebrata</taxon>
        <taxon>Euteleostomi</taxon>
        <taxon>Actinopterygii</taxon>
        <taxon>Neopterygii</taxon>
        <taxon>Teleostei</taxon>
        <taxon>Neoteleostei</taxon>
        <taxon>Acanthomorphata</taxon>
        <taxon>Zeiogadaria</taxon>
        <taxon>Gadariae</taxon>
        <taxon>Gadiformes</taxon>
        <taxon>Gadoidei</taxon>
        <taxon>Gadidae</taxon>
        <taxon>Gadus</taxon>
    </lineage>
</organism>
<keyword evidence="2" id="KW-1185">Reference proteome</keyword>
<evidence type="ECO:0000313" key="2">
    <source>
        <dbReference type="Proteomes" id="UP000694546"/>
    </source>
</evidence>
<sequence length="109" mass="11916">MEVIISAAEMGFTGSLVGSNMPCNTHTLSPLLTMFRVSMPREQSSVLLLWEPPHWCLSPNASWMSSSCLHTLARSALHRSTHTTHINGRHFRGGTFSSTSVTGFPGKLC</sequence>
<evidence type="ECO:0000313" key="1">
    <source>
        <dbReference type="Ensembl" id="ENSGMOP00000049526.1"/>
    </source>
</evidence>
<dbReference type="Proteomes" id="UP000694546">
    <property type="component" value="Chromosome 3"/>
</dbReference>
<accession>A0A8C5BQ72</accession>
<reference evidence="1" key="2">
    <citation type="submission" date="2025-09" db="UniProtKB">
        <authorList>
            <consortium name="Ensembl"/>
        </authorList>
    </citation>
    <scope>IDENTIFICATION</scope>
</reference>
<reference evidence="1" key="1">
    <citation type="submission" date="2025-08" db="UniProtKB">
        <authorList>
            <consortium name="Ensembl"/>
        </authorList>
    </citation>
    <scope>IDENTIFICATION</scope>
</reference>